<evidence type="ECO:0000256" key="7">
    <source>
        <dbReference type="ARBA" id="ARBA00023012"/>
    </source>
</evidence>
<keyword evidence="4 9" id="KW-0812">Transmembrane</keyword>
<keyword evidence="2" id="KW-1003">Cell membrane</keyword>
<keyword evidence="8 9" id="KW-0472">Membrane</keyword>
<dbReference type="Pfam" id="PF02518">
    <property type="entry name" value="HATPase_c"/>
    <property type="match status" value="1"/>
</dbReference>
<proteinExistence type="predicted"/>
<keyword evidence="5 11" id="KW-0418">Kinase</keyword>
<comment type="caution">
    <text evidence="11">The sequence shown here is derived from an EMBL/GenBank/DDBJ whole genome shotgun (WGS) entry which is preliminary data.</text>
</comment>
<dbReference type="AlphaFoldDB" id="A0A2T0STQ4"/>
<dbReference type="GO" id="GO:0005886">
    <property type="term" value="C:plasma membrane"/>
    <property type="evidence" value="ECO:0007669"/>
    <property type="project" value="UniProtKB-SubCell"/>
</dbReference>
<accession>A0A2T0STQ4</accession>
<dbReference type="PANTHER" id="PTHR24421">
    <property type="entry name" value="NITRATE/NITRITE SENSOR PROTEIN NARX-RELATED"/>
    <property type="match status" value="1"/>
</dbReference>
<evidence type="ECO:0000256" key="6">
    <source>
        <dbReference type="ARBA" id="ARBA00022989"/>
    </source>
</evidence>
<keyword evidence="6 9" id="KW-1133">Transmembrane helix</keyword>
<dbReference type="PROSITE" id="PS50109">
    <property type="entry name" value="HIS_KIN"/>
    <property type="match status" value="1"/>
</dbReference>
<sequence length="394" mass="40648">MALPANRVVAAAALGRAVLLGRAALTLTAAGVGLRVLPDPRTALAVAVVVVVSTATGLVVLARRPEVVRRPVPVVLADSVVVLGVLVAARGGVAFFCFAAGACALGGVVLGMRGLALWVPHAALGYSVAAHLLRTGTPSPHVAVFPLAFPPMDVLAGVAAAVATGALVRYVDLSVDVVASAQRSAAASERARLARELHDSVGKTLRGVSFAALALPSSLRRHPELAEQLAGTVSQGAMAAAREARELLTGLRLDAPDQDFAATLRRICLHCAELSGVAVTLTAAPVDPPADVRYELSRILDEALRNAVRHGHPRRIAVTLAQTDRLRLRVHDDGDGFRVPGDLSALTAGDHFGVVGMAERARYAGGVLDVTSTPGRGTTVEVSVPVVRPVRMAS</sequence>
<dbReference type="Gene3D" id="1.20.5.1930">
    <property type="match status" value="1"/>
</dbReference>
<dbReference type="InterPro" id="IPR050482">
    <property type="entry name" value="Sensor_HK_TwoCompSys"/>
</dbReference>
<dbReference type="EMBL" id="PVTF01000011">
    <property type="protein sequence ID" value="PRY36780.1"/>
    <property type="molecule type" value="Genomic_DNA"/>
</dbReference>
<dbReference type="InterPro" id="IPR005467">
    <property type="entry name" value="His_kinase_dom"/>
</dbReference>
<feature type="transmembrane region" description="Helical" evidence="9">
    <location>
        <begin position="83"/>
        <end position="109"/>
    </location>
</feature>
<evidence type="ECO:0000256" key="9">
    <source>
        <dbReference type="SAM" id="Phobius"/>
    </source>
</evidence>
<evidence type="ECO:0000256" key="8">
    <source>
        <dbReference type="ARBA" id="ARBA00023136"/>
    </source>
</evidence>
<dbReference type="GO" id="GO:0000155">
    <property type="term" value="F:phosphorelay sensor kinase activity"/>
    <property type="evidence" value="ECO:0007669"/>
    <property type="project" value="InterPro"/>
</dbReference>
<evidence type="ECO:0000256" key="4">
    <source>
        <dbReference type="ARBA" id="ARBA00022692"/>
    </source>
</evidence>
<keyword evidence="3" id="KW-0808">Transferase</keyword>
<reference evidence="11 12" key="1">
    <citation type="submission" date="2018-03" db="EMBL/GenBank/DDBJ databases">
        <title>Genomic Encyclopedia of Archaeal and Bacterial Type Strains, Phase II (KMG-II): from individual species to whole genera.</title>
        <authorList>
            <person name="Goeker M."/>
        </authorList>
    </citation>
    <scope>NUCLEOTIDE SEQUENCE [LARGE SCALE GENOMIC DNA]</scope>
    <source>
        <strain evidence="11 12">DSM 44720</strain>
    </source>
</reference>
<evidence type="ECO:0000256" key="2">
    <source>
        <dbReference type="ARBA" id="ARBA00022475"/>
    </source>
</evidence>
<gene>
    <name evidence="11" type="ORF">CLV43_111152</name>
</gene>
<keyword evidence="7" id="KW-0902">Two-component regulatory system</keyword>
<dbReference type="CDD" id="cd16917">
    <property type="entry name" value="HATPase_UhpB-NarQ-NarX-like"/>
    <property type="match status" value="1"/>
</dbReference>
<evidence type="ECO:0000313" key="11">
    <source>
        <dbReference type="EMBL" id="PRY36780.1"/>
    </source>
</evidence>
<evidence type="ECO:0000256" key="1">
    <source>
        <dbReference type="ARBA" id="ARBA00004651"/>
    </source>
</evidence>
<dbReference type="PANTHER" id="PTHR24421:SF37">
    <property type="entry name" value="SENSOR HISTIDINE KINASE NARS"/>
    <property type="match status" value="1"/>
</dbReference>
<evidence type="ECO:0000256" key="3">
    <source>
        <dbReference type="ARBA" id="ARBA00022679"/>
    </source>
</evidence>
<evidence type="ECO:0000259" key="10">
    <source>
        <dbReference type="PROSITE" id="PS50109"/>
    </source>
</evidence>
<dbReference type="GO" id="GO:0046983">
    <property type="term" value="F:protein dimerization activity"/>
    <property type="evidence" value="ECO:0007669"/>
    <property type="project" value="InterPro"/>
</dbReference>
<evidence type="ECO:0000256" key="5">
    <source>
        <dbReference type="ARBA" id="ARBA00022777"/>
    </source>
</evidence>
<dbReference type="InterPro" id="IPR036890">
    <property type="entry name" value="HATPase_C_sf"/>
</dbReference>
<dbReference type="RefSeq" id="WP_106192199.1">
    <property type="nucleotide sequence ID" value="NZ_PVTF01000011.1"/>
</dbReference>
<dbReference type="InterPro" id="IPR011712">
    <property type="entry name" value="Sig_transdc_His_kin_sub3_dim/P"/>
</dbReference>
<keyword evidence="12" id="KW-1185">Reference proteome</keyword>
<organism evidence="11 12">
    <name type="scientific">Umezawaea tangerina</name>
    <dbReference type="NCBI Taxonomy" id="84725"/>
    <lineage>
        <taxon>Bacteria</taxon>
        <taxon>Bacillati</taxon>
        <taxon>Actinomycetota</taxon>
        <taxon>Actinomycetes</taxon>
        <taxon>Pseudonocardiales</taxon>
        <taxon>Pseudonocardiaceae</taxon>
        <taxon>Umezawaea</taxon>
    </lineage>
</organism>
<dbReference type="SUPFAM" id="SSF55874">
    <property type="entry name" value="ATPase domain of HSP90 chaperone/DNA topoisomerase II/histidine kinase"/>
    <property type="match status" value="1"/>
</dbReference>
<name>A0A2T0STQ4_9PSEU</name>
<feature type="domain" description="Histidine kinase" evidence="10">
    <location>
        <begin position="295"/>
        <end position="388"/>
    </location>
</feature>
<dbReference type="Proteomes" id="UP000239494">
    <property type="component" value="Unassembled WGS sequence"/>
</dbReference>
<dbReference type="Gene3D" id="3.30.565.10">
    <property type="entry name" value="Histidine kinase-like ATPase, C-terminal domain"/>
    <property type="match status" value="1"/>
</dbReference>
<dbReference type="SMART" id="SM00387">
    <property type="entry name" value="HATPase_c"/>
    <property type="match status" value="1"/>
</dbReference>
<dbReference type="Pfam" id="PF07730">
    <property type="entry name" value="HisKA_3"/>
    <property type="match status" value="1"/>
</dbReference>
<feature type="transmembrane region" description="Helical" evidence="9">
    <location>
        <begin position="44"/>
        <end position="62"/>
    </location>
</feature>
<dbReference type="InterPro" id="IPR003594">
    <property type="entry name" value="HATPase_dom"/>
</dbReference>
<comment type="subcellular location">
    <subcellularLocation>
        <location evidence="1">Cell membrane</location>
        <topology evidence="1">Multi-pass membrane protein</topology>
    </subcellularLocation>
</comment>
<evidence type="ECO:0000313" key="12">
    <source>
        <dbReference type="Proteomes" id="UP000239494"/>
    </source>
</evidence>
<dbReference type="OrthoDB" id="227596at2"/>
<protein>
    <submittedName>
        <fullName evidence="11">Signal transduction histidine kinase</fullName>
    </submittedName>
</protein>